<comment type="subcellular location">
    <subcellularLocation>
        <location evidence="1">Nucleus</location>
    </subcellularLocation>
</comment>
<evidence type="ECO:0000313" key="19">
    <source>
        <dbReference type="EMBL" id="PIK48566.1"/>
    </source>
</evidence>
<comment type="similarity">
    <text evidence="2 16">Belongs to the MCM family.</text>
</comment>
<organism evidence="19 20">
    <name type="scientific">Stichopus japonicus</name>
    <name type="common">Sea cucumber</name>
    <dbReference type="NCBI Taxonomy" id="307972"/>
    <lineage>
        <taxon>Eukaryota</taxon>
        <taxon>Metazoa</taxon>
        <taxon>Echinodermata</taxon>
        <taxon>Eleutherozoa</taxon>
        <taxon>Echinozoa</taxon>
        <taxon>Holothuroidea</taxon>
        <taxon>Aspidochirotacea</taxon>
        <taxon>Aspidochirotida</taxon>
        <taxon>Stichopodidae</taxon>
        <taxon>Apostichopus</taxon>
    </lineage>
</organism>
<dbReference type="OrthoDB" id="271325at2759"/>
<evidence type="ECO:0000256" key="12">
    <source>
        <dbReference type="ARBA" id="ARBA00023242"/>
    </source>
</evidence>
<dbReference type="EMBL" id="MRZV01000515">
    <property type="protein sequence ID" value="PIK48566.1"/>
    <property type="molecule type" value="Genomic_DNA"/>
</dbReference>
<feature type="compositionally biased region" description="Polar residues" evidence="17">
    <location>
        <begin position="862"/>
        <end position="898"/>
    </location>
</feature>
<evidence type="ECO:0000256" key="2">
    <source>
        <dbReference type="ARBA" id="ARBA00008010"/>
    </source>
</evidence>
<dbReference type="PRINTS" id="PR01657">
    <property type="entry name" value="MCMFAMILY"/>
</dbReference>
<dbReference type="Pfam" id="PF17855">
    <property type="entry name" value="MCM_lid"/>
    <property type="match status" value="1"/>
</dbReference>
<dbReference type="SMART" id="SM00350">
    <property type="entry name" value="MCM"/>
    <property type="match status" value="1"/>
</dbReference>
<dbReference type="PROSITE" id="PS50051">
    <property type="entry name" value="MCM_2"/>
    <property type="match status" value="1"/>
</dbReference>
<dbReference type="GO" id="GO:0005634">
    <property type="term" value="C:nucleus"/>
    <property type="evidence" value="ECO:0007669"/>
    <property type="project" value="UniProtKB-SubCell"/>
</dbReference>
<evidence type="ECO:0000256" key="13">
    <source>
        <dbReference type="ARBA" id="ARBA00041085"/>
    </source>
</evidence>
<dbReference type="Proteomes" id="UP000230750">
    <property type="component" value="Unassembled WGS sequence"/>
</dbReference>
<dbReference type="Pfam" id="PF26066">
    <property type="entry name" value="MCM9_N"/>
    <property type="match status" value="1"/>
</dbReference>
<keyword evidence="9 16" id="KW-0067">ATP-binding</keyword>
<dbReference type="CDD" id="cd17760">
    <property type="entry name" value="MCM9"/>
    <property type="match status" value="1"/>
</dbReference>
<keyword evidence="11" id="KW-0234">DNA repair</keyword>
<protein>
    <recommendedName>
        <fullName evidence="13">DNA helicase MCM9</fullName>
        <ecNumber evidence="3">3.6.4.12</ecNumber>
    </recommendedName>
    <alternativeName>
        <fullName evidence="14">Minichromosome maintenance 9</fullName>
    </alternativeName>
</protein>
<keyword evidence="8 19" id="KW-0347">Helicase</keyword>
<dbReference type="PANTHER" id="PTHR11630">
    <property type="entry name" value="DNA REPLICATION LICENSING FACTOR MCM FAMILY MEMBER"/>
    <property type="match status" value="1"/>
</dbReference>
<dbReference type="Pfam" id="PF00493">
    <property type="entry name" value="MCM"/>
    <property type="match status" value="1"/>
</dbReference>
<evidence type="ECO:0000256" key="7">
    <source>
        <dbReference type="ARBA" id="ARBA00022801"/>
    </source>
</evidence>
<dbReference type="PROSITE" id="PS00847">
    <property type="entry name" value="MCM_1"/>
    <property type="match status" value="1"/>
</dbReference>
<sequence>MTFTGRPPLKPQLREEFAVVFETYVKQKHLGDVEEILREDDRDSHYPLVIDAMTLFESSMELSEAILDHPLPTLALFEMHAYRRLWRYLQKPPGKGANVHQNRTTRLRTMRVGINYVTSSKRYVHARLTGLPACPELIRTTMPRSIDVGKFLSLSGTVIRTGMVKMLEYEKEFICSRCRHIFSVQASFERFYSECRPQRCTNPEGCGSTQFKCLTGISSNGAPTCCRDYQEIKIQEQVQRLAVGTIPQSMWVVLQDDLVDSCKAGDDVTITGTVLRRWQSVTMETKCELELAVKCNHIQVHNEQTKVCTVTDDMRKEFEEFWDRYRFTPLTGRNVILASLCPQVYGLYVVKLAVALVLAGGVSRDHASGTRTRGESHLLLVGDPGTGKSQFLKYAAKVVPRSVITTGIGSTSAGLTVTAVKDSGEWQLEAGALVLADGGICCIDEFSSIREHDRASIHEAMEQQTISVAKAGLVCKLSSRTTILAATNPKGKYDPRESVSVNIALASPLLSRFDIVLVLLDSQNADWDEVVSSFILEGRSPDPQGPSDEPLWSLDKMRSYLCLIKTLEPVMSTEANQVLTRYYQAQRQADQRNAARTTVRLLESIVRLTQGHARLMGRSEVTVQDAVVAVSLMESSMQGAALLGGVNALHTSFPEDADTEYQKQAELILSHLQLHNILEGEREKISKMQSQEAAVEGSWGEDGDQSLSTSLDASNPDISSASYRKPSDDHTLLNETRNSPDSFRFEGQRSGCAAKTGIEHKSPREKSDDEGERMATDGPRNEYLENGLPVSKRRRTGLGPEIQGLRSPSSADVCMVNGQSKLQNEKPRNALNGEGDDIVSSSDSSGNTSVVFKREVKPENLLLQNDDPSNSQVQRVFPFSQQSSSNLTVPESPASQGKPQLARLRQINTSRGGQGGDPKSEIFASPSPHPPTSGKRTFNFKGKSSSNRKETGRRSSSEPFVMETPESSQNESWNDKENVPGDVIERNEECFISESFIKETPVRDLWKLNQSRPRRRTYLKSMTMTYLRSKC</sequence>
<keyword evidence="12" id="KW-0539">Nucleus</keyword>
<dbReference type="InterPro" id="IPR027417">
    <property type="entry name" value="P-loop_NTPase"/>
</dbReference>
<gene>
    <name evidence="19" type="ORF">BSL78_14554</name>
</gene>
<dbReference type="InterPro" id="IPR041562">
    <property type="entry name" value="MCM_lid"/>
</dbReference>
<keyword evidence="7" id="KW-0378">Hydrolase</keyword>
<evidence type="ECO:0000256" key="11">
    <source>
        <dbReference type="ARBA" id="ARBA00023204"/>
    </source>
</evidence>
<evidence type="ECO:0000256" key="16">
    <source>
        <dbReference type="RuleBase" id="RU004070"/>
    </source>
</evidence>
<keyword evidence="4" id="KW-0235">DNA replication</keyword>
<feature type="domain" description="MCM C-terminal AAA(+) ATPase" evidence="18">
    <location>
        <begin position="332"/>
        <end position="535"/>
    </location>
</feature>
<keyword evidence="5 16" id="KW-0547">Nucleotide-binding</keyword>
<evidence type="ECO:0000256" key="14">
    <source>
        <dbReference type="ARBA" id="ARBA00042301"/>
    </source>
</evidence>
<evidence type="ECO:0000256" key="8">
    <source>
        <dbReference type="ARBA" id="ARBA00022806"/>
    </source>
</evidence>
<dbReference type="SUPFAM" id="SSF50249">
    <property type="entry name" value="Nucleic acid-binding proteins"/>
    <property type="match status" value="1"/>
</dbReference>
<dbReference type="InterPro" id="IPR031327">
    <property type="entry name" value="MCM"/>
</dbReference>
<name>A0A2G8KKN5_STIJA</name>
<evidence type="ECO:0000256" key="1">
    <source>
        <dbReference type="ARBA" id="ARBA00004123"/>
    </source>
</evidence>
<evidence type="ECO:0000256" key="17">
    <source>
        <dbReference type="SAM" id="MobiDB-lite"/>
    </source>
</evidence>
<proteinExistence type="inferred from homology"/>
<evidence type="ECO:0000256" key="6">
    <source>
        <dbReference type="ARBA" id="ARBA00022763"/>
    </source>
</evidence>
<dbReference type="FunFam" id="3.40.50.300:FF:000671">
    <property type="entry name" value="DNA helicase MCM9 isoform X1"/>
    <property type="match status" value="1"/>
</dbReference>
<dbReference type="InterPro" id="IPR058768">
    <property type="entry name" value="MCM9_N"/>
</dbReference>
<evidence type="ECO:0000256" key="3">
    <source>
        <dbReference type="ARBA" id="ARBA00012551"/>
    </source>
</evidence>
<evidence type="ECO:0000256" key="4">
    <source>
        <dbReference type="ARBA" id="ARBA00022705"/>
    </source>
</evidence>
<dbReference type="InterPro" id="IPR033762">
    <property type="entry name" value="MCM_OB"/>
</dbReference>
<comment type="caution">
    <text evidence="19">The sequence shown here is derived from an EMBL/GenBank/DDBJ whole genome shotgun (WGS) entry which is preliminary data.</text>
</comment>
<feature type="region of interest" description="Disordered" evidence="17">
    <location>
        <begin position="685"/>
        <end position="979"/>
    </location>
</feature>
<dbReference type="GO" id="GO:0016787">
    <property type="term" value="F:hydrolase activity"/>
    <property type="evidence" value="ECO:0007669"/>
    <property type="project" value="UniProtKB-KW"/>
</dbReference>
<keyword evidence="6" id="KW-0227">DNA damage</keyword>
<dbReference type="SMART" id="SM00382">
    <property type="entry name" value="AAA"/>
    <property type="match status" value="1"/>
</dbReference>
<evidence type="ECO:0000256" key="5">
    <source>
        <dbReference type="ARBA" id="ARBA00022741"/>
    </source>
</evidence>
<dbReference type="Pfam" id="PF17207">
    <property type="entry name" value="MCM_OB"/>
    <property type="match status" value="1"/>
</dbReference>
<dbReference type="InterPro" id="IPR012340">
    <property type="entry name" value="NA-bd_OB-fold"/>
</dbReference>
<dbReference type="AlphaFoldDB" id="A0A2G8KKN5"/>
<dbReference type="SUPFAM" id="SSF52540">
    <property type="entry name" value="P-loop containing nucleoside triphosphate hydrolases"/>
    <property type="match status" value="1"/>
</dbReference>
<dbReference type="InterPro" id="IPR003593">
    <property type="entry name" value="AAA+_ATPase"/>
</dbReference>
<dbReference type="GO" id="GO:0003697">
    <property type="term" value="F:single-stranded DNA binding"/>
    <property type="evidence" value="ECO:0007669"/>
    <property type="project" value="TreeGrafter"/>
</dbReference>
<reference evidence="19 20" key="1">
    <citation type="journal article" date="2017" name="PLoS Biol.">
        <title>The sea cucumber genome provides insights into morphological evolution and visceral regeneration.</title>
        <authorList>
            <person name="Zhang X."/>
            <person name="Sun L."/>
            <person name="Yuan J."/>
            <person name="Sun Y."/>
            <person name="Gao Y."/>
            <person name="Zhang L."/>
            <person name="Li S."/>
            <person name="Dai H."/>
            <person name="Hamel J.F."/>
            <person name="Liu C."/>
            <person name="Yu Y."/>
            <person name="Liu S."/>
            <person name="Lin W."/>
            <person name="Guo K."/>
            <person name="Jin S."/>
            <person name="Xu P."/>
            <person name="Storey K.B."/>
            <person name="Huan P."/>
            <person name="Zhang T."/>
            <person name="Zhou Y."/>
            <person name="Zhang J."/>
            <person name="Lin C."/>
            <person name="Li X."/>
            <person name="Xing L."/>
            <person name="Huo D."/>
            <person name="Sun M."/>
            <person name="Wang L."/>
            <person name="Mercier A."/>
            <person name="Li F."/>
            <person name="Yang H."/>
            <person name="Xiang J."/>
        </authorList>
    </citation>
    <scope>NUCLEOTIDE SEQUENCE [LARGE SCALE GENOMIC DNA]</scope>
    <source>
        <strain evidence="19">Shaxun</strain>
        <tissue evidence="19">Muscle</tissue>
    </source>
</reference>
<dbReference type="PANTHER" id="PTHR11630:SF48">
    <property type="entry name" value="DNA HELICASE MCM9"/>
    <property type="match status" value="1"/>
</dbReference>
<dbReference type="STRING" id="307972.A0A2G8KKN5"/>
<dbReference type="GO" id="GO:0000724">
    <property type="term" value="P:double-strand break repair via homologous recombination"/>
    <property type="evidence" value="ECO:0007669"/>
    <property type="project" value="TreeGrafter"/>
</dbReference>
<evidence type="ECO:0000256" key="9">
    <source>
        <dbReference type="ARBA" id="ARBA00022840"/>
    </source>
</evidence>
<dbReference type="Gene3D" id="2.40.50.140">
    <property type="entry name" value="Nucleic acid-binding proteins"/>
    <property type="match status" value="1"/>
</dbReference>
<dbReference type="GO" id="GO:0042555">
    <property type="term" value="C:MCM complex"/>
    <property type="evidence" value="ECO:0007669"/>
    <property type="project" value="TreeGrafter"/>
</dbReference>
<keyword evidence="20" id="KW-1185">Reference proteome</keyword>
<evidence type="ECO:0000256" key="15">
    <source>
        <dbReference type="ARBA" id="ARBA00047995"/>
    </source>
</evidence>
<dbReference type="GO" id="GO:0006260">
    <property type="term" value="P:DNA replication"/>
    <property type="evidence" value="ECO:0007669"/>
    <property type="project" value="InterPro"/>
</dbReference>
<evidence type="ECO:0000256" key="10">
    <source>
        <dbReference type="ARBA" id="ARBA00023125"/>
    </source>
</evidence>
<feature type="compositionally biased region" description="Basic and acidic residues" evidence="17">
    <location>
        <begin position="757"/>
        <end position="783"/>
    </location>
</feature>
<feature type="compositionally biased region" description="Basic and acidic residues" evidence="17">
    <location>
        <begin position="947"/>
        <end position="956"/>
    </location>
</feature>
<dbReference type="InterPro" id="IPR018525">
    <property type="entry name" value="MCM_CS"/>
</dbReference>
<evidence type="ECO:0000313" key="20">
    <source>
        <dbReference type="Proteomes" id="UP000230750"/>
    </source>
</evidence>
<dbReference type="Gene3D" id="3.40.50.300">
    <property type="entry name" value="P-loop containing nucleotide triphosphate hydrolases"/>
    <property type="match status" value="1"/>
</dbReference>
<comment type="catalytic activity">
    <reaction evidence="15">
        <text>ATP + H2O = ADP + phosphate + H(+)</text>
        <dbReference type="Rhea" id="RHEA:13065"/>
        <dbReference type="ChEBI" id="CHEBI:15377"/>
        <dbReference type="ChEBI" id="CHEBI:15378"/>
        <dbReference type="ChEBI" id="CHEBI:30616"/>
        <dbReference type="ChEBI" id="CHEBI:43474"/>
        <dbReference type="ChEBI" id="CHEBI:456216"/>
        <dbReference type="EC" id="3.6.4.12"/>
    </reaction>
</comment>
<dbReference type="EC" id="3.6.4.12" evidence="3"/>
<dbReference type="GO" id="GO:0017116">
    <property type="term" value="F:single-stranded DNA helicase activity"/>
    <property type="evidence" value="ECO:0007669"/>
    <property type="project" value="TreeGrafter"/>
</dbReference>
<keyword evidence="10 16" id="KW-0238">DNA-binding</keyword>
<feature type="compositionally biased region" description="Polar residues" evidence="17">
    <location>
        <begin position="705"/>
        <end position="722"/>
    </location>
</feature>
<feature type="compositionally biased region" description="Low complexity" evidence="17">
    <location>
        <begin position="838"/>
        <end position="851"/>
    </location>
</feature>
<evidence type="ECO:0000259" key="18">
    <source>
        <dbReference type="PROSITE" id="PS50051"/>
    </source>
</evidence>
<dbReference type="InterPro" id="IPR001208">
    <property type="entry name" value="MCM_dom"/>
</dbReference>
<dbReference type="GO" id="GO:0005524">
    <property type="term" value="F:ATP binding"/>
    <property type="evidence" value="ECO:0007669"/>
    <property type="project" value="UniProtKB-KW"/>
</dbReference>
<accession>A0A2G8KKN5</accession>